<dbReference type="Proteomes" id="UP000641932">
    <property type="component" value="Unassembled WGS sequence"/>
</dbReference>
<comment type="caution">
    <text evidence="3">The sequence shown here is derived from an EMBL/GenBank/DDBJ whole genome shotgun (WGS) entry which is preliminary data.</text>
</comment>
<dbReference type="AlphaFoldDB" id="A0A917ZBL1"/>
<reference evidence="3" key="2">
    <citation type="submission" date="2020-09" db="EMBL/GenBank/DDBJ databases">
        <authorList>
            <person name="Sun Q."/>
            <person name="Zhou Y."/>
        </authorList>
    </citation>
    <scope>NUCLEOTIDE SEQUENCE</scope>
    <source>
        <strain evidence="3">CGMCC 4.7201</strain>
    </source>
</reference>
<protein>
    <submittedName>
        <fullName evidence="3">Uncharacterized protein</fullName>
    </submittedName>
</protein>
<sequence length="68" mass="6658">MSVLYAALCVAAVLSLAATSDPHQSWAGAEGCPLLALRLPADPGPLVAGGRGVGQPALPVPPGGTLTR</sequence>
<feature type="region of interest" description="Disordered" evidence="1">
    <location>
        <begin position="48"/>
        <end position="68"/>
    </location>
</feature>
<evidence type="ECO:0000313" key="3">
    <source>
        <dbReference type="EMBL" id="GGO80360.1"/>
    </source>
</evidence>
<evidence type="ECO:0000256" key="2">
    <source>
        <dbReference type="SAM" id="SignalP"/>
    </source>
</evidence>
<evidence type="ECO:0000313" key="4">
    <source>
        <dbReference type="Proteomes" id="UP000641932"/>
    </source>
</evidence>
<accession>A0A917ZBL1</accession>
<gene>
    <name evidence="3" type="ORF">GCM10012280_02090</name>
</gene>
<keyword evidence="4" id="KW-1185">Reference proteome</keyword>
<dbReference type="EMBL" id="BMMS01000001">
    <property type="protein sequence ID" value="GGO80360.1"/>
    <property type="molecule type" value="Genomic_DNA"/>
</dbReference>
<reference evidence="3" key="1">
    <citation type="journal article" date="2014" name="Int. J. Syst. Evol. Microbiol.">
        <title>Complete genome sequence of Corynebacterium casei LMG S-19264T (=DSM 44701T), isolated from a smear-ripened cheese.</title>
        <authorList>
            <consortium name="US DOE Joint Genome Institute (JGI-PGF)"/>
            <person name="Walter F."/>
            <person name="Albersmeier A."/>
            <person name="Kalinowski J."/>
            <person name="Ruckert C."/>
        </authorList>
    </citation>
    <scope>NUCLEOTIDE SEQUENCE</scope>
    <source>
        <strain evidence="3">CGMCC 4.7201</strain>
    </source>
</reference>
<feature type="signal peptide" evidence="2">
    <location>
        <begin position="1"/>
        <end position="17"/>
    </location>
</feature>
<name>A0A917ZBL1_9ACTN</name>
<organism evidence="3 4">
    <name type="scientific">Wenjunlia tyrosinilytica</name>
    <dbReference type="NCBI Taxonomy" id="1544741"/>
    <lineage>
        <taxon>Bacteria</taxon>
        <taxon>Bacillati</taxon>
        <taxon>Actinomycetota</taxon>
        <taxon>Actinomycetes</taxon>
        <taxon>Kitasatosporales</taxon>
        <taxon>Streptomycetaceae</taxon>
        <taxon>Wenjunlia</taxon>
    </lineage>
</organism>
<feature type="chain" id="PRO_5039608966" evidence="2">
    <location>
        <begin position="18"/>
        <end position="68"/>
    </location>
</feature>
<keyword evidence="2" id="KW-0732">Signal</keyword>
<proteinExistence type="predicted"/>
<evidence type="ECO:0000256" key="1">
    <source>
        <dbReference type="SAM" id="MobiDB-lite"/>
    </source>
</evidence>